<reference evidence="2 3" key="1">
    <citation type="journal article" date="2011" name="Nat. Biotechnol.">
        <title>Comparative genomic analysis of the thermophilic biomass-degrading fungi Myceliophthora thermophila and Thielavia terrestris.</title>
        <authorList>
            <person name="Berka R.M."/>
            <person name="Grigoriev I.V."/>
            <person name="Otillar R."/>
            <person name="Salamov A."/>
            <person name="Grimwood J."/>
            <person name="Reid I."/>
            <person name="Ishmael N."/>
            <person name="John T."/>
            <person name="Darmond C."/>
            <person name="Moisan M.-C."/>
            <person name="Henrissat B."/>
            <person name="Coutinho P.M."/>
            <person name="Lombard V."/>
            <person name="Natvig D.O."/>
            <person name="Lindquist E."/>
            <person name="Schmutz J."/>
            <person name="Lucas S."/>
            <person name="Harris P."/>
            <person name="Powlowski J."/>
            <person name="Bellemare A."/>
            <person name="Taylor D."/>
            <person name="Butler G."/>
            <person name="de Vries R.P."/>
            <person name="Allijn I.E."/>
            <person name="van den Brink J."/>
            <person name="Ushinsky S."/>
            <person name="Storms R."/>
            <person name="Powell A.J."/>
            <person name="Paulsen I.T."/>
            <person name="Elbourne L.D.H."/>
            <person name="Baker S.E."/>
            <person name="Magnuson J."/>
            <person name="LaBoissiere S."/>
            <person name="Clutterbuck A.J."/>
            <person name="Martinez D."/>
            <person name="Wogulis M."/>
            <person name="de Leon A.L."/>
            <person name="Rey M.W."/>
            <person name="Tsang A."/>
        </authorList>
    </citation>
    <scope>NUCLEOTIDE SEQUENCE [LARGE SCALE GENOMIC DNA]</scope>
    <source>
        <strain evidence="3">ATCC 42464 / BCRC 31852 / DSM 1799</strain>
    </source>
</reference>
<evidence type="ECO:0000256" key="1">
    <source>
        <dbReference type="SAM" id="Phobius"/>
    </source>
</evidence>
<proteinExistence type="predicted"/>
<dbReference type="InParanoid" id="G2QCQ8"/>
<feature type="non-terminal residue" evidence="2">
    <location>
        <position position="1"/>
    </location>
</feature>
<dbReference type="KEGG" id="mtm:MYCTH_2061412"/>
<evidence type="ECO:0000313" key="3">
    <source>
        <dbReference type="Proteomes" id="UP000007322"/>
    </source>
</evidence>
<dbReference type="HOGENOM" id="CLU_200677_0_1_1"/>
<gene>
    <name evidence="2" type="ORF">MYCTH_2061412</name>
</gene>
<accession>G2QCQ8</accession>
<organism evidence="2 3">
    <name type="scientific">Thermothelomyces thermophilus (strain ATCC 42464 / BCRC 31852 / DSM 1799)</name>
    <name type="common">Sporotrichum thermophile</name>
    <dbReference type="NCBI Taxonomy" id="573729"/>
    <lineage>
        <taxon>Eukaryota</taxon>
        <taxon>Fungi</taxon>
        <taxon>Dikarya</taxon>
        <taxon>Ascomycota</taxon>
        <taxon>Pezizomycotina</taxon>
        <taxon>Sordariomycetes</taxon>
        <taxon>Sordariomycetidae</taxon>
        <taxon>Sordariales</taxon>
        <taxon>Chaetomiaceae</taxon>
        <taxon>Thermothelomyces</taxon>
    </lineage>
</organism>
<dbReference type="Proteomes" id="UP000007322">
    <property type="component" value="Chromosome 3"/>
</dbReference>
<protein>
    <recommendedName>
        <fullName evidence="4">Reverse transcriptase domain-containing protein</fullName>
    </recommendedName>
</protein>
<name>G2QCQ8_THET4</name>
<keyword evidence="1" id="KW-1133">Transmembrane helix</keyword>
<dbReference type="VEuPathDB" id="FungiDB:MYCTH_2061412"/>
<dbReference type="AlphaFoldDB" id="G2QCQ8"/>
<dbReference type="RefSeq" id="XP_003663425.1">
    <property type="nucleotide sequence ID" value="XM_003663377.1"/>
</dbReference>
<dbReference type="GeneID" id="11509381"/>
<keyword evidence="1" id="KW-0812">Transmembrane</keyword>
<evidence type="ECO:0000313" key="2">
    <source>
        <dbReference type="EMBL" id="AEO58180.1"/>
    </source>
</evidence>
<dbReference type="EMBL" id="CP003004">
    <property type="protein sequence ID" value="AEO58180.1"/>
    <property type="molecule type" value="Genomic_DNA"/>
</dbReference>
<evidence type="ECO:0008006" key="4">
    <source>
        <dbReference type="Google" id="ProtNLM"/>
    </source>
</evidence>
<keyword evidence="3" id="KW-1185">Reference proteome</keyword>
<keyword evidence="1" id="KW-0472">Membrane</keyword>
<feature type="transmembrane region" description="Helical" evidence="1">
    <location>
        <begin position="6"/>
        <end position="26"/>
    </location>
</feature>
<dbReference type="OrthoDB" id="5599418at2759"/>
<sequence length="49" mass="5883">YINNALSLILRDFIIVYLNNILVYILDLKKYIFTIKEVKYLSYIIKARA</sequence>